<evidence type="ECO:0000256" key="6">
    <source>
        <dbReference type="SAM" id="Phobius"/>
    </source>
</evidence>
<dbReference type="Pfam" id="PF04542">
    <property type="entry name" value="Sigma70_r2"/>
    <property type="match status" value="1"/>
</dbReference>
<evidence type="ECO:0000256" key="2">
    <source>
        <dbReference type="ARBA" id="ARBA00023015"/>
    </source>
</evidence>
<dbReference type="InterPro" id="IPR013324">
    <property type="entry name" value="RNA_pol_sigma_r3/r4-like"/>
</dbReference>
<name>A0A2Z3H136_9BACT</name>
<dbReference type="InterPro" id="IPR011659">
    <property type="entry name" value="WD40"/>
</dbReference>
<organism evidence="9 10">
    <name type="scientific">Gemmata obscuriglobus</name>
    <dbReference type="NCBI Taxonomy" id="114"/>
    <lineage>
        <taxon>Bacteria</taxon>
        <taxon>Pseudomonadati</taxon>
        <taxon>Planctomycetota</taxon>
        <taxon>Planctomycetia</taxon>
        <taxon>Gemmatales</taxon>
        <taxon>Gemmataceae</taxon>
        <taxon>Gemmata</taxon>
    </lineage>
</organism>
<dbReference type="InterPro" id="IPR014284">
    <property type="entry name" value="RNA_pol_sigma-70_dom"/>
</dbReference>
<dbReference type="InterPro" id="IPR007627">
    <property type="entry name" value="RNA_pol_sigma70_r2"/>
</dbReference>
<accession>A0A2Z3H136</accession>
<dbReference type="InterPro" id="IPR013249">
    <property type="entry name" value="RNA_pol_sigma70_r4_t2"/>
</dbReference>
<evidence type="ECO:0000256" key="3">
    <source>
        <dbReference type="ARBA" id="ARBA00023082"/>
    </source>
</evidence>
<dbReference type="GO" id="GO:0003677">
    <property type="term" value="F:DNA binding"/>
    <property type="evidence" value="ECO:0007669"/>
    <property type="project" value="UniProtKB-KW"/>
</dbReference>
<dbReference type="InterPro" id="IPR036388">
    <property type="entry name" value="WH-like_DNA-bd_sf"/>
</dbReference>
<dbReference type="AlphaFoldDB" id="A0A2Z3H136"/>
<evidence type="ECO:0008006" key="11">
    <source>
        <dbReference type="Google" id="ProtNLM"/>
    </source>
</evidence>
<dbReference type="Gene3D" id="1.10.1740.10">
    <property type="match status" value="1"/>
</dbReference>
<evidence type="ECO:0000259" key="8">
    <source>
        <dbReference type="Pfam" id="PF08281"/>
    </source>
</evidence>
<evidence type="ECO:0000256" key="4">
    <source>
        <dbReference type="ARBA" id="ARBA00023125"/>
    </source>
</evidence>
<dbReference type="NCBIfam" id="TIGR02937">
    <property type="entry name" value="sigma70-ECF"/>
    <property type="match status" value="1"/>
</dbReference>
<dbReference type="EMBL" id="CP025958">
    <property type="protein sequence ID" value="AWM37457.1"/>
    <property type="molecule type" value="Genomic_DNA"/>
</dbReference>
<dbReference type="Gene3D" id="2.120.10.30">
    <property type="entry name" value="TolB, C-terminal domain"/>
    <property type="match status" value="1"/>
</dbReference>
<dbReference type="SUPFAM" id="SSF88659">
    <property type="entry name" value="Sigma3 and sigma4 domains of RNA polymerase sigma factors"/>
    <property type="match status" value="1"/>
</dbReference>
<dbReference type="KEGG" id="gog:C1280_10810"/>
<evidence type="ECO:0000313" key="9">
    <source>
        <dbReference type="EMBL" id="AWM37457.1"/>
    </source>
</evidence>
<keyword evidence="10" id="KW-1185">Reference proteome</keyword>
<keyword evidence="5" id="KW-0804">Transcription</keyword>
<reference evidence="9 10" key="1">
    <citation type="submission" date="2018-01" db="EMBL/GenBank/DDBJ databases">
        <title>G. obscuriglobus.</title>
        <authorList>
            <person name="Franke J."/>
            <person name="Blomberg W."/>
            <person name="Selmecki A."/>
        </authorList>
    </citation>
    <scope>NUCLEOTIDE SEQUENCE [LARGE SCALE GENOMIC DNA]</scope>
    <source>
        <strain evidence="9 10">DSM 5831</strain>
    </source>
</reference>
<gene>
    <name evidence="9" type="ORF">C1280_10810</name>
</gene>
<proteinExistence type="inferred from homology"/>
<dbReference type="Pfam" id="PF08281">
    <property type="entry name" value="Sigma70_r4_2"/>
    <property type="match status" value="1"/>
</dbReference>
<dbReference type="InterPro" id="IPR013325">
    <property type="entry name" value="RNA_pol_sigma_r2"/>
</dbReference>
<keyword evidence="4" id="KW-0238">DNA-binding</keyword>
<evidence type="ECO:0000256" key="5">
    <source>
        <dbReference type="ARBA" id="ARBA00023163"/>
    </source>
</evidence>
<dbReference type="PANTHER" id="PTHR43133:SF8">
    <property type="entry name" value="RNA POLYMERASE SIGMA FACTOR HI_1459-RELATED"/>
    <property type="match status" value="1"/>
</dbReference>
<dbReference type="InterPro" id="IPR039425">
    <property type="entry name" value="RNA_pol_sigma-70-like"/>
</dbReference>
<keyword evidence="6" id="KW-0812">Transmembrane</keyword>
<dbReference type="PANTHER" id="PTHR43133">
    <property type="entry name" value="RNA POLYMERASE ECF-TYPE SIGMA FACTO"/>
    <property type="match status" value="1"/>
</dbReference>
<comment type="similarity">
    <text evidence="1">Belongs to the sigma-70 factor family. ECF subfamily.</text>
</comment>
<evidence type="ECO:0000256" key="1">
    <source>
        <dbReference type="ARBA" id="ARBA00010641"/>
    </source>
</evidence>
<dbReference type="GO" id="GO:0006352">
    <property type="term" value="P:DNA-templated transcription initiation"/>
    <property type="evidence" value="ECO:0007669"/>
    <property type="project" value="InterPro"/>
</dbReference>
<keyword evidence="3" id="KW-0731">Sigma factor</keyword>
<dbReference type="InterPro" id="IPR011042">
    <property type="entry name" value="6-blade_b-propeller_TolB-like"/>
</dbReference>
<dbReference type="OrthoDB" id="284349at2"/>
<keyword evidence="2" id="KW-0805">Transcription regulation</keyword>
<keyword evidence="6" id="KW-1133">Transmembrane helix</keyword>
<dbReference type="GO" id="GO:0016987">
    <property type="term" value="F:sigma factor activity"/>
    <property type="evidence" value="ECO:0007669"/>
    <property type="project" value="UniProtKB-KW"/>
</dbReference>
<sequence>MANQSAGRFIRRMAETAGYAQTPDSELLARFASDRDETAFKVLIDRYTRLVWSVAARVLSDPSDIEDATQATFLVLVQRAGRAGDRSGLGPWLGGVAHRVSVRLRTRSRRRPGPLGDVEPADPLPAPDLSWREACDLLHAELDRLPDCYRLPLLLCYVEGYTRDEAATALGVSSGAVKGRVRRGCVLLGRRLSRWGVSLPVGLLAISTATQSARASSCPALWTPVSEPASPRVNELAQEVTRFMASKTKKLTAFGLVTVALVVGAGLVAGFSPAPAHRPVSAAPVPRAAPPAAFLVQHNGNLMYIAANGKEEEKIDPPAWNGSLSPNGQRLAALEFAADIGRAKLVIRSRREQDESATVPLVFGQPGRSGGHMVWSADGRRTLIVETGFGDKGKREYAHRVYDLITKQLTDVKLPDGCLATGWSADGKRFLGDVRPSDDTVRVAWLSAEGAGKPEYISPDDEIAYGGRLSPNGKRVLYMSGPKPAKDQQAKIRLHVQDLATGKRTPVDEPGETHGYCWSPDGSRVAYTWQRSLEKPSEVPERETQLITADPDGRNRKVVTSRKYEVPENSSGRASVVLFFSVWDWR</sequence>
<dbReference type="CDD" id="cd06171">
    <property type="entry name" value="Sigma70_r4"/>
    <property type="match status" value="1"/>
</dbReference>
<feature type="domain" description="RNA polymerase sigma factor 70 region 4 type 2" evidence="8">
    <location>
        <begin position="137"/>
        <end position="185"/>
    </location>
</feature>
<feature type="transmembrane region" description="Helical" evidence="6">
    <location>
        <begin position="251"/>
        <end position="271"/>
    </location>
</feature>
<keyword evidence="6" id="KW-0472">Membrane</keyword>
<dbReference type="Gene3D" id="1.10.10.10">
    <property type="entry name" value="Winged helix-like DNA-binding domain superfamily/Winged helix DNA-binding domain"/>
    <property type="match status" value="1"/>
</dbReference>
<protein>
    <recommendedName>
        <fullName evidence="11">Sigma-70 family RNA polymerase sigma factor</fullName>
    </recommendedName>
</protein>
<evidence type="ECO:0000313" key="10">
    <source>
        <dbReference type="Proteomes" id="UP000245802"/>
    </source>
</evidence>
<evidence type="ECO:0000259" key="7">
    <source>
        <dbReference type="Pfam" id="PF04542"/>
    </source>
</evidence>
<dbReference type="Pfam" id="PF07676">
    <property type="entry name" value="PD40"/>
    <property type="match status" value="1"/>
</dbReference>
<dbReference type="SUPFAM" id="SSF82171">
    <property type="entry name" value="DPP6 N-terminal domain-like"/>
    <property type="match status" value="1"/>
</dbReference>
<feature type="domain" description="RNA polymerase sigma-70 region 2" evidence="7">
    <location>
        <begin position="43"/>
        <end position="110"/>
    </location>
</feature>
<dbReference type="SUPFAM" id="SSF88946">
    <property type="entry name" value="Sigma2 domain of RNA polymerase sigma factors"/>
    <property type="match status" value="1"/>
</dbReference>
<dbReference type="Proteomes" id="UP000245802">
    <property type="component" value="Chromosome"/>
</dbReference>